<gene>
    <name evidence="2" type="ORF">GRF29_44g921764</name>
</gene>
<proteinExistence type="predicted"/>
<evidence type="ECO:0000313" key="2">
    <source>
        <dbReference type="EMBL" id="KAK3209892.1"/>
    </source>
</evidence>
<dbReference type="InterPro" id="IPR000608">
    <property type="entry name" value="UBC"/>
</dbReference>
<dbReference type="AlphaFoldDB" id="A0AAN6M1B0"/>
<evidence type="ECO:0000313" key="3">
    <source>
        <dbReference type="Proteomes" id="UP001280581"/>
    </source>
</evidence>
<keyword evidence="3" id="KW-1185">Reference proteome</keyword>
<dbReference type="Proteomes" id="UP001280581">
    <property type="component" value="Unassembled WGS sequence"/>
</dbReference>
<dbReference type="CDD" id="cd00195">
    <property type="entry name" value="UBCc_UEV"/>
    <property type="match status" value="1"/>
</dbReference>
<feature type="domain" description="UBC core" evidence="1">
    <location>
        <begin position="4"/>
        <end position="170"/>
    </location>
</feature>
<organism evidence="2 3">
    <name type="scientific">Pseudopithomyces chartarum</name>
    <dbReference type="NCBI Taxonomy" id="1892770"/>
    <lineage>
        <taxon>Eukaryota</taxon>
        <taxon>Fungi</taxon>
        <taxon>Dikarya</taxon>
        <taxon>Ascomycota</taxon>
        <taxon>Pezizomycotina</taxon>
        <taxon>Dothideomycetes</taxon>
        <taxon>Pleosporomycetidae</taxon>
        <taxon>Pleosporales</taxon>
        <taxon>Massarineae</taxon>
        <taxon>Didymosphaeriaceae</taxon>
        <taxon>Pseudopithomyces</taxon>
    </lineage>
</organism>
<dbReference type="InterPro" id="IPR016135">
    <property type="entry name" value="UBQ-conjugating_enzyme/RWD"/>
</dbReference>
<accession>A0AAN6M1B0</accession>
<dbReference type="Gene3D" id="3.10.110.10">
    <property type="entry name" value="Ubiquitin Conjugating Enzyme"/>
    <property type="match status" value="1"/>
</dbReference>
<dbReference type="PROSITE" id="PS50127">
    <property type="entry name" value="UBC_2"/>
    <property type="match status" value="1"/>
</dbReference>
<dbReference type="SUPFAM" id="SSF54495">
    <property type="entry name" value="UBC-like"/>
    <property type="match status" value="1"/>
</dbReference>
<name>A0AAN6M1B0_9PLEO</name>
<sequence length="410" mass="46143">MKAKILQRVLAEAKQVNAAFFNLRTVISLDPEDDASNFYFMMLPNDGAMAHLTLVGSLYIPEEYPEAPPVVRLYTPTRRYNVDVFRHNYMSKTRSTMCFDILRSQAHGGTWKPEYTLSCLFASLMSAIVSFYVAQEYGGELPEYVTMEKLESVKSEAEKTYRKYKSRLPPVPRVPLIEATAVPAIPLFEPQELIAGHPEMLTSKPILLQTGSDEVYSFAVDLSRLHKDVVFSVVLSNSLTDLVGRQKSTILVRNGVTATAGRKRADQNMMWFYHGKPMNDGEMMLHVTIGRDQMTFAYYEDDRLYVHGDCPVSRLSAEDIGDVRGVPFYVHVYTRNKKGKPGEPVRIDILDIAGEGYIHESADGEGSKDYGIELVKPENVREVAVVKEERGEAVEWDDVLMGGMSGLKLD</sequence>
<reference evidence="2 3" key="1">
    <citation type="submission" date="2021-02" db="EMBL/GenBank/DDBJ databases">
        <title>Genome assembly of Pseudopithomyces chartarum.</title>
        <authorList>
            <person name="Jauregui R."/>
            <person name="Singh J."/>
            <person name="Voisey C."/>
        </authorList>
    </citation>
    <scope>NUCLEOTIDE SEQUENCE [LARGE SCALE GENOMIC DNA]</scope>
    <source>
        <strain evidence="2 3">AGR01</strain>
    </source>
</reference>
<comment type="caution">
    <text evidence="2">The sequence shown here is derived from an EMBL/GenBank/DDBJ whole genome shotgun (WGS) entry which is preliminary data.</text>
</comment>
<dbReference type="EMBL" id="WVTA01000005">
    <property type="protein sequence ID" value="KAK3209892.1"/>
    <property type="molecule type" value="Genomic_DNA"/>
</dbReference>
<evidence type="ECO:0000259" key="1">
    <source>
        <dbReference type="PROSITE" id="PS50127"/>
    </source>
</evidence>
<protein>
    <recommendedName>
        <fullName evidence="1">UBC core domain-containing protein</fullName>
    </recommendedName>
</protein>